<dbReference type="RefSeq" id="WP_023328071.1">
    <property type="nucleotide sequence ID" value="NZ_AP018750.1"/>
</dbReference>
<evidence type="ECO:0000313" key="6">
    <source>
        <dbReference type="Proteomes" id="UP000259497"/>
    </source>
</evidence>
<dbReference type="EMBL" id="UGKT01000001">
    <property type="protein sequence ID" value="STT02853.1"/>
    <property type="molecule type" value="Genomic_DNA"/>
</dbReference>
<dbReference type="Proteomes" id="UP000255518">
    <property type="component" value="Unassembled WGS sequence"/>
</dbReference>
<dbReference type="Pfam" id="PF05125">
    <property type="entry name" value="Phage_cap_P2"/>
    <property type="match status" value="1"/>
</dbReference>
<dbReference type="Proteomes" id="UP000655094">
    <property type="component" value="Unassembled WGS sequence"/>
</dbReference>
<gene>
    <name evidence="2" type="ORF">KPZU09_22000</name>
    <name evidence="3" type="ORF">NCTC13443_03211</name>
    <name evidence="4" type="ORF">SAMEA3649733_04208</name>
</gene>
<dbReference type="Proteomes" id="UP000259497">
    <property type="component" value="Unassembled WGS sequence"/>
</dbReference>
<evidence type="ECO:0000313" key="5">
    <source>
        <dbReference type="Proteomes" id="UP000255518"/>
    </source>
</evidence>
<dbReference type="AlphaFoldDB" id="A0A1V0C127"/>
<evidence type="ECO:0000313" key="2">
    <source>
        <dbReference type="EMBL" id="GHK52464.1"/>
    </source>
</evidence>
<reference evidence="4 6" key="2">
    <citation type="submission" date="2018-08" db="EMBL/GenBank/DDBJ databases">
        <authorList>
            <consortium name="Pathogen Informatics"/>
        </authorList>
    </citation>
    <scope>NUCLEOTIDE SEQUENCE [LARGE SCALE GENOMIC DNA]</scope>
    <source>
        <strain evidence="4 6">EuSCAPE_GR114</strain>
    </source>
</reference>
<evidence type="ECO:0000313" key="3">
    <source>
        <dbReference type="EMBL" id="STT02853.1"/>
    </source>
</evidence>
<evidence type="ECO:0000313" key="7">
    <source>
        <dbReference type="Proteomes" id="UP000655094"/>
    </source>
</evidence>
<protein>
    <submittedName>
        <fullName evidence="2">Phage capsid protein</fullName>
    </submittedName>
</protein>
<accession>A0A1V0C127</accession>
<evidence type="ECO:0000313" key="4">
    <source>
        <dbReference type="EMBL" id="SVS28464.1"/>
    </source>
</evidence>
<organism evidence="2 7">
    <name type="scientific">Klebsiella pneumoniae</name>
    <dbReference type="NCBI Taxonomy" id="573"/>
    <lineage>
        <taxon>Bacteria</taxon>
        <taxon>Pseudomonadati</taxon>
        <taxon>Pseudomonadota</taxon>
        <taxon>Gammaproteobacteria</taxon>
        <taxon>Enterobacterales</taxon>
        <taxon>Enterobacteriaceae</taxon>
        <taxon>Klebsiella/Raoultella group</taxon>
        <taxon>Klebsiella</taxon>
        <taxon>Klebsiella pneumoniae complex</taxon>
    </lineage>
</organism>
<dbReference type="EMBL" id="BNFF01000001">
    <property type="protein sequence ID" value="GHK52464.1"/>
    <property type="molecule type" value="Genomic_DNA"/>
</dbReference>
<dbReference type="EMBL" id="UIXM01000016">
    <property type="protein sequence ID" value="SVS28464.1"/>
    <property type="molecule type" value="Genomic_DNA"/>
</dbReference>
<feature type="region of interest" description="Disordered" evidence="1">
    <location>
        <begin position="64"/>
        <end position="103"/>
    </location>
</feature>
<evidence type="ECO:0000256" key="1">
    <source>
        <dbReference type="SAM" id="MobiDB-lite"/>
    </source>
</evidence>
<proteinExistence type="predicted"/>
<dbReference type="NCBIfam" id="TIGR01551">
    <property type="entry name" value="major_capsid_P2"/>
    <property type="match status" value="1"/>
</dbReference>
<name>A0A1V0C127_KLEPN</name>
<reference evidence="2" key="3">
    <citation type="submission" date="2020-10" db="EMBL/GenBank/DDBJ databases">
        <title>Genome Sequence of ESBL Producing Zambian Clinical Strains.</title>
        <authorList>
            <person name="Shawa M."/>
            <person name="Furuta Y."/>
            <person name="Simbotwe M."/>
            <person name="Mulenga E."/>
            <person name="Mubanga M."/>
            <person name="Mulenga G."/>
            <person name="Kaile C."/>
            <person name="Zorigt T."/>
            <person name="Hang'ombe B."/>
            <person name="Higashi H."/>
        </authorList>
    </citation>
    <scope>NUCLEOTIDE SEQUENCE</scope>
    <source>
        <strain evidence="2">Zam_UTH_09</strain>
    </source>
</reference>
<feature type="compositionally biased region" description="Polar residues" evidence="1">
    <location>
        <begin position="77"/>
        <end position="89"/>
    </location>
</feature>
<dbReference type="InterPro" id="IPR006441">
    <property type="entry name" value="Phage_P2_GpN"/>
</dbReference>
<sequence length="344" mass="38397">MENQTRELFDKYIVRQAHLNGVSPSAVANRFSVDPTIQQKLEQAAMESDDFMKLVNHFGVKEQEGQKVKIGSKGPMASTNNSSDGTNRRNPAPNHNKEPQNYHCRKTNYDYALSYAELDAWAGHPEFQSLISNAMARQLGLDRQMIGFNGTHYSENSDRTTYPLLQDCGVGWLQKIRNEAPQRIMPGITLTSRDENNAVIASGTYGNIDAAVLDARHSLMDPWFRRAPGLVTVLSSDLLLKVNLPKVNALSQTNPNTELLAAQLIVSQEKIGGLPTVFVPGIPEDVVLITNLKNLSVYYQKGSLRRSIREEPQYNRVATYQSSNDDYVIEEYGMIAMIDGVTFA</sequence>
<reference evidence="3 5" key="1">
    <citation type="submission" date="2018-06" db="EMBL/GenBank/DDBJ databases">
        <authorList>
            <consortium name="Pathogen Informatics"/>
            <person name="Doyle S."/>
        </authorList>
    </citation>
    <scope>NUCLEOTIDE SEQUENCE [LARGE SCALE GENOMIC DNA]</scope>
    <source>
        <strain evidence="3 5">NCTC13443</strain>
    </source>
</reference>